<dbReference type="PANTHER" id="PTHR32268:SF11">
    <property type="entry name" value="HOMOSERINE O-ACETYLTRANSFERASE"/>
    <property type="match status" value="1"/>
</dbReference>
<feature type="active site" evidence="3">
    <location>
        <position position="414"/>
    </location>
</feature>
<dbReference type="AlphaFoldDB" id="A0A7S3V5A9"/>
<dbReference type="SUPFAM" id="SSF53474">
    <property type="entry name" value="alpha/beta-Hydrolases"/>
    <property type="match status" value="1"/>
</dbReference>
<dbReference type="EMBL" id="HBIO01003934">
    <property type="protein sequence ID" value="CAE0457854.1"/>
    <property type="molecule type" value="Transcribed_RNA"/>
</dbReference>
<evidence type="ECO:0000256" key="3">
    <source>
        <dbReference type="PIRSR" id="PIRSR000443-1"/>
    </source>
</evidence>
<dbReference type="NCBIfam" id="TIGR01392">
    <property type="entry name" value="homoserO_Ac_trn"/>
    <property type="match status" value="1"/>
</dbReference>
<dbReference type="InterPro" id="IPR029058">
    <property type="entry name" value="AB_hydrolase_fold"/>
</dbReference>
<dbReference type="InterPro" id="IPR000073">
    <property type="entry name" value="AB_hydrolase_1"/>
</dbReference>
<evidence type="ECO:0000313" key="5">
    <source>
        <dbReference type="EMBL" id="CAE0457854.1"/>
    </source>
</evidence>
<dbReference type="GO" id="GO:0009086">
    <property type="term" value="P:methionine biosynthetic process"/>
    <property type="evidence" value="ECO:0007669"/>
    <property type="project" value="TreeGrafter"/>
</dbReference>
<dbReference type="InterPro" id="IPR008220">
    <property type="entry name" value="HAT_MetX-like"/>
</dbReference>
<dbReference type="HAMAP" id="MF_00296">
    <property type="entry name" value="MetX_acyltransf"/>
    <property type="match status" value="1"/>
</dbReference>
<feature type="domain" description="AB hydrolase-1" evidence="4">
    <location>
        <begin position="137"/>
        <end position="449"/>
    </location>
</feature>
<dbReference type="PANTHER" id="PTHR32268">
    <property type="entry name" value="HOMOSERINE O-ACETYLTRANSFERASE"/>
    <property type="match status" value="1"/>
</dbReference>
<feature type="active site" evidence="3">
    <location>
        <position position="443"/>
    </location>
</feature>
<dbReference type="Gene3D" id="3.40.50.1820">
    <property type="entry name" value="alpha/beta hydrolase"/>
    <property type="match status" value="1"/>
</dbReference>
<gene>
    <name evidence="5" type="ORF">CDEB00056_LOCUS2695</name>
</gene>
<evidence type="ECO:0000259" key="4">
    <source>
        <dbReference type="Pfam" id="PF00561"/>
    </source>
</evidence>
<protein>
    <recommendedName>
        <fullName evidence="4">AB hydrolase-1 domain-containing protein</fullName>
    </recommendedName>
</protein>
<organism evidence="5">
    <name type="scientific">Chaetoceros debilis</name>
    <dbReference type="NCBI Taxonomy" id="122233"/>
    <lineage>
        <taxon>Eukaryota</taxon>
        <taxon>Sar</taxon>
        <taxon>Stramenopiles</taxon>
        <taxon>Ochrophyta</taxon>
        <taxon>Bacillariophyta</taxon>
        <taxon>Coscinodiscophyceae</taxon>
        <taxon>Chaetocerotophycidae</taxon>
        <taxon>Chaetocerotales</taxon>
        <taxon>Chaetocerotaceae</taxon>
        <taxon>Chaetoceros</taxon>
    </lineage>
</organism>
<dbReference type="NCBIfam" id="NF001209">
    <property type="entry name" value="PRK00175.1"/>
    <property type="match status" value="1"/>
</dbReference>
<keyword evidence="2" id="KW-0808">Transferase</keyword>
<name>A0A7S3V5A9_9STRA</name>
<reference evidence="5" key="1">
    <citation type="submission" date="2021-01" db="EMBL/GenBank/DDBJ databases">
        <authorList>
            <person name="Corre E."/>
            <person name="Pelletier E."/>
            <person name="Niang G."/>
            <person name="Scheremetjew M."/>
            <person name="Finn R."/>
            <person name="Kale V."/>
            <person name="Holt S."/>
            <person name="Cochrane G."/>
            <person name="Meng A."/>
            <person name="Brown T."/>
            <person name="Cohen L."/>
        </authorList>
    </citation>
    <scope>NUCLEOTIDE SEQUENCE</scope>
    <source>
        <strain evidence="5">MM31A-1</strain>
    </source>
</reference>
<feature type="active site" description="Nucleophile" evidence="3">
    <location>
        <position position="235"/>
    </location>
</feature>
<dbReference type="Pfam" id="PF00561">
    <property type="entry name" value="Abhydrolase_1"/>
    <property type="match status" value="1"/>
</dbReference>
<evidence type="ECO:0000256" key="2">
    <source>
        <dbReference type="ARBA" id="ARBA00022679"/>
    </source>
</evidence>
<evidence type="ECO:0000256" key="1">
    <source>
        <dbReference type="ARBA" id="ARBA00006886"/>
    </source>
</evidence>
<dbReference type="GO" id="GO:0004414">
    <property type="term" value="F:homoserine O-acetyltransferase activity"/>
    <property type="evidence" value="ECO:0007669"/>
    <property type="project" value="TreeGrafter"/>
</dbReference>
<sequence length="465" mass="50909">MINGIRLSLRTLRCRVPASLVGGGNRIYTNGSGIGTDSSMISSNHRCQASASMQAKQYSTLASELGRTKNITMPETTAYERHFSDDGDGMDDEYGEMTADGHTYVYPQSFKLENGQELPHAQIRYMTYGTLNESRDNVLVVCHALTGNASLHSWWGDLLGPGLAFDTDKYFVVCCNILGSCYGSSGPATPINGKDGEVYGIKFPDISVQDTVKLQLHMLQDDLKINSVKCVIGGSFGGMQTVEYAAQAGSVASPFAVDDESGSAAPFVRSVMPIACGAAHTAWQIALSEVQRQAIYADPKWNNGNPSLDDPPTTGLSVARQMGMISYRTPRGYDSKFGRNLREEEPAYGAKANWEVKSYLEYQGYKFLSRFDPITYTKLTEQMDSHDVGRGRGGRENALTSIRIPAKILGIDSDILYPLEEQEELAKLFPNGELGVIKSDAGHDGFLLEQDQVAEYITEFLNSHD</sequence>
<comment type="similarity">
    <text evidence="1">Belongs to the AB hydrolase superfamily. MetX family.</text>
</comment>
<dbReference type="GO" id="GO:0009092">
    <property type="term" value="P:homoserine metabolic process"/>
    <property type="evidence" value="ECO:0007669"/>
    <property type="project" value="TreeGrafter"/>
</dbReference>
<proteinExistence type="inferred from homology"/>
<accession>A0A7S3V5A9</accession>
<dbReference type="PIRSF" id="PIRSF000443">
    <property type="entry name" value="Homoser_Ac_trans"/>
    <property type="match status" value="1"/>
</dbReference>